<reference evidence="2" key="1">
    <citation type="submission" date="2013-07" db="EMBL/GenBank/DDBJ databases">
        <authorList>
            <person name="McIlroy S."/>
        </authorList>
    </citation>
    <scope>NUCLEOTIDE SEQUENCE [LARGE SCALE GENOMIC DNA]</scope>
    <source>
        <strain evidence="2">Run_A_D11</strain>
    </source>
</reference>
<dbReference type="EMBL" id="CBTJ020000043">
    <property type="protein sequence ID" value="CDI02986.1"/>
    <property type="molecule type" value="Genomic_DNA"/>
</dbReference>
<evidence type="ECO:0000313" key="2">
    <source>
        <dbReference type="EMBL" id="CDI02986.1"/>
    </source>
</evidence>
<gene>
    <name evidence="2" type="ORF">BN873_360080</name>
</gene>
<dbReference type="AlphaFoldDB" id="W6M537"/>
<proteinExistence type="predicted"/>
<accession>W6M537</accession>
<evidence type="ECO:0000256" key="1">
    <source>
        <dbReference type="SAM" id="MobiDB-lite"/>
    </source>
</evidence>
<protein>
    <submittedName>
        <fullName evidence="2">Uncharacterized protein</fullName>
    </submittedName>
</protein>
<name>W6M537_9GAMM</name>
<sequence>MEPIDGFGGAAGRGWTGGEPERARRGGTVLSPHRKPLLSLVSGREQRSGVASWVYKRPLKSSSGRSSAMKARAA</sequence>
<reference evidence="2" key="2">
    <citation type="submission" date="2014-03" db="EMBL/GenBank/DDBJ databases">
        <title>Candidatus Competibacter-lineage genomes retrieved from metagenomes reveal functional metabolic diversity.</title>
        <authorList>
            <person name="McIlroy S.J."/>
            <person name="Albertsen M."/>
            <person name="Andresen E.K."/>
            <person name="Saunders A.M."/>
            <person name="Kristiansen R."/>
            <person name="Stokholm-Bjerregaard M."/>
            <person name="Nielsen K.L."/>
            <person name="Nielsen P.H."/>
        </authorList>
    </citation>
    <scope>NUCLEOTIDE SEQUENCE</scope>
    <source>
        <strain evidence="2">Run_A_D11</strain>
    </source>
</reference>
<feature type="region of interest" description="Disordered" evidence="1">
    <location>
        <begin position="1"/>
        <end position="31"/>
    </location>
</feature>
<dbReference type="Proteomes" id="UP000035760">
    <property type="component" value="Unassembled WGS sequence"/>
</dbReference>
<keyword evidence="3" id="KW-1185">Reference proteome</keyword>
<organism evidence="2 3">
    <name type="scientific">Candidatus Competibacter denitrificans Run_A_D11</name>
    <dbReference type="NCBI Taxonomy" id="1400863"/>
    <lineage>
        <taxon>Bacteria</taxon>
        <taxon>Pseudomonadati</taxon>
        <taxon>Pseudomonadota</taxon>
        <taxon>Gammaproteobacteria</taxon>
        <taxon>Candidatus Competibacteraceae</taxon>
        <taxon>Candidatus Competibacter</taxon>
    </lineage>
</organism>
<comment type="caution">
    <text evidence="2">The sequence shown here is derived from an EMBL/GenBank/DDBJ whole genome shotgun (WGS) entry which is preliminary data.</text>
</comment>
<feature type="compositionally biased region" description="Gly residues" evidence="1">
    <location>
        <begin position="1"/>
        <end position="17"/>
    </location>
</feature>
<evidence type="ECO:0000313" key="3">
    <source>
        <dbReference type="Proteomes" id="UP000035760"/>
    </source>
</evidence>